<keyword evidence="1" id="KW-0812">Transmembrane</keyword>
<feature type="transmembrane region" description="Helical" evidence="1">
    <location>
        <begin position="12"/>
        <end position="37"/>
    </location>
</feature>
<evidence type="ECO:0000313" key="3">
    <source>
        <dbReference type="Proteomes" id="UP000887013"/>
    </source>
</evidence>
<sequence length="99" mass="11557">MEEKRIEEKEISHFIIIINHFHLVITIDLTVTLGYSFPAVNEKFVNNFFILKSTDLKPTGMKYSVIREGVSFCKSFWVRGWPVIGLDNENLKVAKRVRI</sequence>
<accession>A0A8X6TY47</accession>
<evidence type="ECO:0000313" key="2">
    <source>
        <dbReference type="EMBL" id="GFT62371.1"/>
    </source>
</evidence>
<proteinExistence type="predicted"/>
<keyword evidence="3" id="KW-1185">Reference proteome</keyword>
<evidence type="ECO:0000256" key="1">
    <source>
        <dbReference type="SAM" id="Phobius"/>
    </source>
</evidence>
<reference evidence="2" key="1">
    <citation type="submission" date="2020-08" db="EMBL/GenBank/DDBJ databases">
        <title>Multicomponent nature underlies the extraordinary mechanical properties of spider dragline silk.</title>
        <authorList>
            <person name="Kono N."/>
            <person name="Nakamura H."/>
            <person name="Mori M."/>
            <person name="Yoshida Y."/>
            <person name="Ohtoshi R."/>
            <person name="Malay A.D."/>
            <person name="Moran D.A.P."/>
            <person name="Tomita M."/>
            <person name="Numata K."/>
            <person name="Arakawa K."/>
        </authorList>
    </citation>
    <scope>NUCLEOTIDE SEQUENCE</scope>
</reference>
<keyword evidence="1" id="KW-1133">Transmembrane helix</keyword>
<gene>
    <name evidence="2" type="ORF">NPIL_589371</name>
</gene>
<organism evidence="2 3">
    <name type="scientific">Nephila pilipes</name>
    <name type="common">Giant wood spider</name>
    <name type="synonym">Nephila maculata</name>
    <dbReference type="NCBI Taxonomy" id="299642"/>
    <lineage>
        <taxon>Eukaryota</taxon>
        <taxon>Metazoa</taxon>
        <taxon>Ecdysozoa</taxon>
        <taxon>Arthropoda</taxon>
        <taxon>Chelicerata</taxon>
        <taxon>Arachnida</taxon>
        <taxon>Araneae</taxon>
        <taxon>Araneomorphae</taxon>
        <taxon>Entelegynae</taxon>
        <taxon>Araneoidea</taxon>
        <taxon>Nephilidae</taxon>
        <taxon>Nephila</taxon>
    </lineage>
</organism>
<dbReference type="AlphaFoldDB" id="A0A8X6TY47"/>
<dbReference type="EMBL" id="BMAW01068012">
    <property type="protein sequence ID" value="GFT62371.1"/>
    <property type="molecule type" value="Genomic_DNA"/>
</dbReference>
<protein>
    <submittedName>
        <fullName evidence="2">Uncharacterized protein</fullName>
    </submittedName>
</protein>
<name>A0A8X6TY47_NEPPI</name>
<comment type="caution">
    <text evidence="2">The sequence shown here is derived from an EMBL/GenBank/DDBJ whole genome shotgun (WGS) entry which is preliminary data.</text>
</comment>
<keyword evidence="1" id="KW-0472">Membrane</keyword>
<dbReference type="Proteomes" id="UP000887013">
    <property type="component" value="Unassembled WGS sequence"/>
</dbReference>